<protein>
    <recommendedName>
        <fullName evidence="3">F-box domain-containing protein</fullName>
    </recommendedName>
</protein>
<proteinExistence type="predicted"/>
<keyword evidence="2" id="KW-1185">Reference proteome</keyword>
<sequence>MAAPRDLFNQLPQETRLQIFRLGTIKPSQAEDTRPEYRPFDPVALRDRDWSNSNQRALSVKAAIVLVCKEWKSIATEMLYECIRIRHGTHNLLAALESTRYSSPDVASDSGVEVVEYDYGRWVRRVEISPEIMDFDPFNPYPLLRILQCCPFVQTIVRASLVLGSGGISLGFVRLPPGTSFPSFPSIKRIDWWLSGIASFSSRTAHDGVYGFLGELVAHSPGLNYLTLSGGGDGLLSPRAGVDPFGKNSGPFNSLTTLRLEGEDVELIVTEPSPHLPNLSRLIVGRVYAGIQKMLNTYGHQIRVLEFLDIRSFPAPAFILSPNELLPVLSVLKACPNLEELNANLITGDLLAGTGSIDLPIPLNSLRTIRIHMDDSPPRAALAFSVFIRQFILCPELERIVLHGGTRQACEAHHIFSRLKKFVSERRFVSLEFQES</sequence>
<reference evidence="2" key="2">
    <citation type="submission" date="2015-01" db="EMBL/GenBank/DDBJ databases">
        <title>Evolutionary Origins and Diversification of the Mycorrhizal Mutualists.</title>
        <authorList>
            <consortium name="DOE Joint Genome Institute"/>
            <consortium name="Mycorrhizal Genomics Consortium"/>
            <person name="Kohler A."/>
            <person name="Kuo A."/>
            <person name="Nagy L.G."/>
            <person name="Floudas D."/>
            <person name="Copeland A."/>
            <person name="Barry K.W."/>
            <person name="Cichocki N."/>
            <person name="Veneault-Fourrey C."/>
            <person name="LaButti K."/>
            <person name="Lindquist E.A."/>
            <person name="Lipzen A."/>
            <person name="Lundell T."/>
            <person name="Morin E."/>
            <person name="Murat C."/>
            <person name="Riley R."/>
            <person name="Ohm R."/>
            <person name="Sun H."/>
            <person name="Tunlid A."/>
            <person name="Henrissat B."/>
            <person name="Grigoriev I.V."/>
            <person name="Hibbett D.S."/>
            <person name="Martin F."/>
        </authorList>
    </citation>
    <scope>NUCLEOTIDE SEQUENCE [LARGE SCALE GENOMIC DNA]</scope>
    <source>
        <strain evidence="2">h7</strain>
    </source>
</reference>
<accession>A0A0C3CLH3</accession>
<dbReference type="EMBL" id="KN831768">
    <property type="protein sequence ID" value="KIM49550.1"/>
    <property type="molecule type" value="Genomic_DNA"/>
</dbReference>
<dbReference type="HOGENOM" id="CLU_038856_0_0_1"/>
<dbReference type="AlphaFoldDB" id="A0A0C3CLH3"/>
<dbReference type="OrthoDB" id="3256525at2759"/>
<name>A0A0C3CLH3_HEBCY</name>
<gene>
    <name evidence="1" type="ORF">M413DRAFT_438737</name>
</gene>
<evidence type="ECO:0000313" key="1">
    <source>
        <dbReference type="EMBL" id="KIM49550.1"/>
    </source>
</evidence>
<reference evidence="1 2" key="1">
    <citation type="submission" date="2014-04" db="EMBL/GenBank/DDBJ databases">
        <authorList>
            <consortium name="DOE Joint Genome Institute"/>
            <person name="Kuo A."/>
            <person name="Gay G."/>
            <person name="Dore J."/>
            <person name="Kohler A."/>
            <person name="Nagy L.G."/>
            <person name="Floudas D."/>
            <person name="Copeland A."/>
            <person name="Barry K.W."/>
            <person name="Cichocki N."/>
            <person name="Veneault-Fourrey C."/>
            <person name="LaButti K."/>
            <person name="Lindquist E.A."/>
            <person name="Lipzen A."/>
            <person name="Lundell T."/>
            <person name="Morin E."/>
            <person name="Murat C."/>
            <person name="Sun H."/>
            <person name="Tunlid A."/>
            <person name="Henrissat B."/>
            <person name="Grigoriev I.V."/>
            <person name="Hibbett D.S."/>
            <person name="Martin F."/>
            <person name="Nordberg H.P."/>
            <person name="Cantor M.N."/>
            <person name="Hua S.X."/>
        </authorList>
    </citation>
    <scope>NUCLEOTIDE SEQUENCE [LARGE SCALE GENOMIC DNA]</scope>
    <source>
        <strain evidence="2">h7</strain>
    </source>
</reference>
<organism evidence="1 2">
    <name type="scientific">Hebeloma cylindrosporum</name>
    <dbReference type="NCBI Taxonomy" id="76867"/>
    <lineage>
        <taxon>Eukaryota</taxon>
        <taxon>Fungi</taxon>
        <taxon>Dikarya</taxon>
        <taxon>Basidiomycota</taxon>
        <taxon>Agaricomycotina</taxon>
        <taxon>Agaricomycetes</taxon>
        <taxon>Agaricomycetidae</taxon>
        <taxon>Agaricales</taxon>
        <taxon>Agaricineae</taxon>
        <taxon>Hymenogastraceae</taxon>
        <taxon>Hebeloma</taxon>
    </lineage>
</organism>
<evidence type="ECO:0008006" key="3">
    <source>
        <dbReference type="Google" id="ProtNLM"/>
    </source>
</evidence>
<dbReference type="Proteomes" id="UP000053424">
    <property type="component" value="Unassembled WGS sequence"/>
</dbReference>
<dbReference type="STRING" id="686832.A0A0C3CLH3"/>
<evidence type="ECO:0000313" key="2">
    <source>
        <dbReference type="Proteomes" id="UP000053424"/>
    </source>
</evidence>